<gene>
    <name evidence="1" type="ORF">UXM345_LOCUS29472</name>
</gene>
<dbReference type="EMBL" id="CAJOBF010007255">
    <property type="protein sequence ID" value="CAF4227914.1"/>
    <property type="molecule type" value="Genomic_DNA"/>
</dbReference>
<evidence type="ECO:0000313" key="1">
    <source>
        <dbReference type="EMBL" id="CAF4227914.1"/>
    </source>
</evidence>
<protein>
    <submittedName>
        <fullName evidence="1">Uncharacterized protein</fullName>
    </submittedName>
</protein>
<sequence>MKKDLELPSSFNVVPLFPASSSQPTMKKVPTPASAPTSIRFYNYQYHGSIQQFNPIERKYKYDDQVEILFEVQRFSLYKTIFKNNNDVDNFI</sequence>
<name>A0A820D618_9BILA</name>
<comment type="caution">
    <text evidence="1">The sequence shown here is derived from an EMBL/GenBank/DDBJ whole genome shotgun (WGS) entry which is preliminary data.</text>
</comment>
<proteinExistence type="predicted"/>
<reference evidence="1" key="1">
    <citation type="submission" date="2021-02" db="EMBL/GenBank/DDBJ databases">
        <authorList>
            <person name="Nowell W R."/>
        </authorList>
    </citation>
    <scope>NUCLEOTIDE SEQUENCE</scope>
</reference>
<dbReference type="AlphaFoldDB" id="A0A820D618"/>
<dbReference type="Proteomes" id="UP000663842">
    <property type="component" value="Unassembled WGS sequence"/>
</dbReference>
<evidence type="ECO:0000313" key="2">
    <source>
        <dbReference type="Proteomes" id="UP000663842"/>
    </source>
</evidence>
<accession>A0A820D618</accession>
<organism evidence="1 2">
    <name type="scientific">Rotaria magnacalcarata</name>
    <dbReference type="NCBI Taxonomy" id="392030"/>
    <lineage>
        <taxon>Eukaryota</taxon>
        <taxon>Metazoa</taxon>
        <taxon>Spiralia</taxon>
        <taxon>Gnathifera</taxon>
        <taxon>Rotifera</taxon>
        <taxon>Eurotatoria</taxon>
        <taxon>Bdelloidea</taxon>
        <taxon>Philodinida</taxon>
        <taxon>Philodinidae</taxon>
        <taxon>Rotaria</taxon>
    </lineage>
</organism>